<comment type="caution">
    <text evidence="1">The sequence shown here is derived from an EMBL/GenBank/DDBJ whole genome shotgun (WGS) entry which is preliminary data.</text>
</comment>
<dbReference type="AlphaFoldDB" id="A0A2C6KII6"/>
<dbReference type="VEuPathDB" id="ToxoDB:CSUI_009725"/>
<keyword evidence="2" id="KW-1185">Reference proteome</keyword>
<sequence>MMNERDVPHPRLISRPFLSLSLCVSFSHYRNLSSIISCLHLLMCISIQSKIPTFLSLSIYLSIWEIFNLSIYLYTGSIRLLLDLLARLLGSR</sequence>
<organism evidence="1 2">
    <name type="scientific">Cystoisospora suis</name>
    <dbReference type="NCBI Taxonomy" id="483139"/>
    <lineage>
        <taxon>Eukaryota</taxon>
        <taxon>Sar</taxon>
        <taxon>Alveolata</taxon>
        <taxon>Apicomplexa</taxon>
        <taxon>Conoidasida</taxon>
        <taxon>Coccidia</taxon>
        <taxon>Eucoccidiorida</taxon>
        <taxon>Eimeriorina</taxon>
        <taxon>Sarcocystidae</taxon>
        <taxon>Cystoisospora</taxon>
    </lineage>
</organism>
<gene>
    <name evidence="1" type="ORF">CSUI_009725</name>
</gene>
<accession>A0A2C6KII6</accession>
<reference evidence="1 2" key="1">
    <citation type="journal article" date="2017" name="Int. J. Parasitol.">
        <title>The genome of the protozoan parasite Cystoisospora suis and a reverse vaccinology approach to identify vaccine candidates.</title>
        <authorList>
            <person name="Palmieri N."/>
            <person name="Shrestha A."/>
            <person name="Ruttkowski B."/>
            <person name="Beck T."/>
            <person name="Vogl C."/>
            <person name="Tomley F."/>
            <person name="Blake D.P."/>
            <person name="Joachim A."/>
        </authorList>
    </citation>
    <scope>NUCLEOTIDE SEQUENCE [LARGE SCALE GENOMIC DNA]</scope>
    <source>
        <strain evidence="1 2">Wien I</strain>
    </source>
</reference>
<evidence type="ECO:0000313" key="2">
    <source>
        <dbReference type="Proteomes" id="UP000221165"/>
    </source>
</evidence>
<dbReference type="RefSeq" id="XP_067918187.1">
    <property type="nucleotide sequence ID" value="XM_068069836.1"/>
</dbReference>
<evidence type="ECO:0000313" key="1">
    <source>
        <dbReference type="EMBL" id="PHJ16458.1"/>
    </source>
</evidence>
<dbReference type="GeneID" id="94433047"/>
<dbReference type="EMBL" id="MIGC01005929">
    <property type="protein sequence ID" value="PHJ16458.1"/>
    <property type="molecule type" value="Genomic_DNA"/>
</dbReference>
<protein>
    <submittedName>
        <fullName evidence="1">Uncharacterized protein</fullName>
    </submittedName>
</protein>
<proteinExistence type="predicted"/>
<dbReference type="Proteomes" id="UP000221165">
    <property type="component" value="Unassembled WGS sequence"/>
</dbReference>
<name>A0A2C6KII6_9APIC</name>